<keyword evidence="1" id="KW-0812">Transmembrane</keyword>
<dbReference type="OrthoDB" id="162371at2759"/>
<feature type="domain" description="LCCL" evidence="2">
    <location>
        <begin position="113"/>
        <end position="187"/>
    </location>
</feature>
<proteinExistence type="predicted"/>
<sequence>MFQRPAFRLLDEDDNAQVVLSPKRTGVEEQVKEAENPKWRQRLRPWLPLLGYTVIAFTTLATMTYLSFFAATVDGKAPTMLGCRYFGYWTGPTCGLNGIDCQPFESDWKPIRCPTRCLWDGSSVLEVIGTGVYKGDSRICRAAIHAGVIGTNGGCAMMKYSGSRNSFEGSTANGVTSTSFDSWFPKTFEFKPTASSSYCTDLSWGILGVGFAACFGLVFLPMPPVAMVHTLCVWGFFYVAVIAAPDGYDYKVILVRLSTQVFIVVAAVQCWFHWVIQHTFQTFRTSSKPVRLYFPWNVLSSSCV</sequence>
<dbReference type="AlphaFoldDB" id="A0A024TA78"/>
<keyword evidence="1" id="KW-1133">Transmembrane helix</keyword>
<dbReference type="PROSITE" id="PS50820">
    <property type="entry name" value="LCCL"/>
    <property type="match status" value="1"/>
</dbReference>
<dbReference type="Pfam" id="PF03815">
    <property type="entry name" value="LCCL"/>
    <property type="match status" value="1"/>
</dbReference>
<gene>
    <name evidence="3" type="ORF">H310_14409</name>
</gene>
<dbReference type="PANTHER" id="PTHR31331">
    <property type="entry name" value="LCCL DOMAIN PROTEIN (AFU_ORTHOLOGUE AFUA_5G08630)"/>
    <property type="match status" value="1"/>
</dbReference>
<dbReference type="Gene3D" id="2.170.130.20">
    <property type="entry name" value="LCCL-like domain"/>
    <property type="match status" value="1"/>
</dbReference>
<name>A0A024TA78_9STRA</name>
<dbReference type="InterPro" id="IPR004043">
    <property type="entry name" value="LCCL"/>
</dbReference>
<feature type="transmembrane region" description="Helical" evidence="1">
    <location>
        <begin position="49"/>
        <end position="71"/>
    </location>
</feature>
<feature type="transmembrane region" description="Helical" evidence="1">
    <location>
        <begin position="202"/>
        <end position="220"/>
    </location>
</feature>
<keyword evidence="1" id="KW-0472">Membrane</keyword>
<feature type="transmembrane region" description="Helical" evidence="1">
    <location>
        <begin position="227"/>
        <end position="245"/>
    </location>
</feature>
<organism evidence="3">
    <name type="scientific">Aphanomyces invadans</name>
    <dbReference type="NCBI Taxonomy" id="157072"/>
    <lineage>
        <taxon>Eukaryota</taxon>
        <taxon>Sar</taxon>
        <taxon>Stramenopiles</taxon>
        <taxon>Oomycota</taxon>
        <taxon>Saprolegniomycetes</taxon>
        <taxon>Saprolegniales</taxon>
        <taxon>Verrucalvaceae</taxon>
        <taxon>Aphanomyces</taxon>
    </lineage>
</organism>
<feature type="transmembrane region" description="Helical" evidence="1">
    <location>
        <begin position="257"/>
        <end position="276"/>
    </location>
</feature>
<reference evidence="3" key="1">
    <citation type="submission" date="2013-12" db="EMBL/GenBank/DDBJ databases">
        <title>The Genome Sequence of Aphanomyces invadans NJM9701.</title>
        <authorList>
            <consortium name="The Broad Institute Genomics Platform"/>
            <person name="Russ C."/>
            <person name="Tyler B."/>
            <person name="van West P."/>
            <person name="Dieguez-Uribeondo J."/>
            <person name="Young S.K."/>
            <person name="Zeng Q."/>
            <person name="Gargeya S."/>
            <person name="Fitzgerald M."/>
            <person name="Abouelleil A."/>
            <person name="Alvarado L."/>
            <person name="Chapman S.B."/>
            <person name="Gainer-Dewar J."/>
            <person name="Goldberg J."/>
            <person name="Griggs A."/>
            <person name="Gujja S."/>
            <person name="Hansen M."/>
            <person name="Howarth C."/>
            <person name="Imamovic A."/>
            <person name="Ireland A."/>
            <person name="Larimer J."/>
            <person name="McCowan C."/>
            <person name="Murphy C."/>
            <person name="Pearson M."/>
            <person name="Poon T.W."/>
            <person name="Priest M."/>
            <person name="Roberts A."/>
            <person name="Saif S."/>
            <person name="Shea T."/>
            <person name="Sykes S."/>
            <person name="Wortman J."/>
            <person name="Nusbaum C."/>
            <person name="Birren B."/>
        </authorList>
    </citation>
    <scope>NUCLEOTIDE SEQUENCE [LARGE SCALE GENOMIC DNA]</scope>
    <source>
        <strain evidence="3">NJM9701</strain>
    </source>
</reference>
<evidence type="ECO:0000259" key="2">
    <source>
        <dbReference type="PROSITE" id="PS50820"/>
    </source>
</evidence>
<dbReference type="SUPFAM" id="SSF69848">
    <property type="entry name" value="LCCL domain"/>
    <property type="match status" value="1"/>
</dbReference>
<dbReference type="VEuPathDB" id="FungiDB:H310_14409"/>
<dbReference type="PANTHER" id="PTHR31331:SF1">
    <property type="entry name" value="CYSTEINE RICH SECRETORY PROTEIN LCCL DOMAIN CONTAINING 2"/>
    <property type="match status" value="1"/>
</dbReference>
<dbReference type="eggNOG" id="ENOG502QUEX">
    <property type="taxonomic scope" value="Eukaryota"/>
</dbReference>
<accession>A0A024TA78</accession>
<evidence type="ECO:0000313" key="3">
    <source>
        <dbReference type="EMBL" id="ETV90923.1"/>
    </source>
</evidence>
<dbReference type="RefSeq" id="XP_008880488.1">
    <property type="nucleotide sequence ID" value="XM_008882266.1"/>
</dbReference>
<dbReference type="GeneID" id="20091459"/>
<protein>
    <recommendedName>
        <fullName evidence="2">LCCL domain-containing protein</fullName>
    </recommendedName>
</protein>
<dbReference type="SMART" id="SM00603">
    <property type="entry name" value="LCCL"/>
    <property type="match status" value="1"/>
</dbReference>
<evidence type="ECO:0000256" key="1">
    <source>
        <dbReference type="SAM" id="Phobius"/>
    </source>
</evidence>
<dbReference type="EMBL" id="KI914019">
    <property type="protein sequence ID" value="ETV90923.1"/>
    <property type="molecule type" value="Genomic_DNA"/>
</dbReference>
<dbReference type="InterPro" id="IPR036609">
    <property type="entry name" value="LCCL_sf"/>
</dbReference>
<dbReference type="InterPro" id="IPR051957">
    <property type="entry name" value="CRISP-LCCL_domain"/>
</dbReference>